<dbReference type="RefSeq" id="WP_046138253.1">
    <property type="nucleotide sequence ID" value="NZ_LANJ01000011.1"/>
</dbReference>
<sequence>MPPKVARSAFERLSLRLQCEELAIPLTEMDARYDKASRRWYDEGGASYRRPEPLVAASIRRAGFEVAHCEGTALLMPMKALTFDWFLTNYEADHSWMRRWYFEGMCKTFEGRATEIRRSMARCQEPEFASHFDAIMSVHDLGPEAVPRNLALLLAAHHRSTLLSIFDIFASDPYAYRAGWPDIVAVSETELRFVEVKTADRFHASQERVARAFRDALGLDFSVVRLKPKQSNWANNPYP</sequence>
<dbReference type="AlphaFoldDB" id="A0A0F5QEX7"/>
<dbReference type="EMBL" id="LANJ01000011">
    <property type="protein sequence ID" value="KKC39520.1"/>
    <property type="molecule type" value="Genomic_DNA"/>
</dbReference>
<organism evidence="1 2">
    <name type="scientific">Devosia epidermidihirudinis</name>
    <dbReference type="NCBI Taxonomy" id="1293439"/>
    <lineage>
        <taxon>Bacteria</taxon>
        <taxon>Pseudomonadati</taxon>
        <taxon>Pseudomonadota</taxon>
        <taxon>Alphaproteobacteria</taxon>
        <taxon>Hyphomicrobiales</taxon>
        <taxon>Devosiaceae</taxon>
        <taxon>Devosia</taxon>
    </lineage>
</organism>
<dbReference type="Proteomes" id="UP000033411">
    <property type="component" value="Unassembled WGS sequence"/>
</dbReference>
<keyword evidence="2" id="KW-1185">Reference proteome</keyword>
<dbReference type="OrthoDB" id="9134688at2"/>
<evidence type="ECO:0000313" key="1">
    <source>
        <dbReference type="EMBL" id="KKC39520.1"/>
    </source>
</evidence>
<dbReference type="InterPro" id="IPR011335">
    <property type="entry name" value="Restrct_endonuc-II-like"/>
</dbReference>
<name>A0A0F5QEX7_9HYPH</name>
<dbReference type="SUPFAM" id="SSF52980">
    <property type="entry name" value="Restriction endonuclease-like"/>
    <property type="match status" value="1"/>
</dbReference>
<evidence type="ECO:0000313" key="2">
    <source>
        <dbReference type="Proteomes" id="UP000033411"/>
    </source>
</evidence>
<dbReference type="PATRIC" id="fig|1293439.3.peg.526"/>
<proteinExistence type="predicted"/>
<evidence type="ECO:0008006" key="3">
    <source>
        <dbReference type="Google" id="ProtNLM"/>
    </source>
</evidence>
<accession>A0A0F5QEX7</accession>
<dbReference type="STRING" id="1293439.WH87_04825"/>
<gene>
    <name evidence="1" type="ORF">WH87_04825</name>
</gene>
<reference evidence="1 2" key="1">
    <citation type="submission" date="2015-03" db="EMBL/GenBank/DDBJ databases">
        <authorList>
            <person name="Lepp D."/>
            <person name="Hassan Y.I."/>
            <person name="Li X.-Z."/>
            <person name="Zhou T."/>
        </authorList>
    </citation>
    <scope>NUCLEOTIDE SEQUENCE [LARGE SCALE GENOMIC DNA]</scope>
    <source>
        <strain evidence="1 2">E84</strain>
    </source>
</reference>
<protein>
    <recommendedName>
        <fullName evidence="3">VRR-NUC domain-containing protein</fullName>
    </recommendedName>
</protein>
<comment type="caution">
    <text evidence="1">The sequence shown here is derived from an EMBL/GenBank/DDBJ whole genome shotgun (WGS) entry which is preliminary data.</text>
</comment>